<organism evidence="2 3">
    <name type="scientific">Tripterygium wilfordii</name>
    <name type="common">Thunder God vine</name>
    <dbReference type="NCBI Taxonomy" id="458696"/>
    <lineage>
        <taxon>Eukaryota</taxon>
        <taxon>Viridiplantae</taxon>
        <taxon>Streptophyta</taxon>
        <taxon>Embryophyta</taxon>
        <taxon>Tracheophyta</taxon>
        <taxon>Spermatophyta</taxon>
        <taxon>Magnoliopsida</taxon>
        <taxon>eudicotyledons</taxon>
        <taxon>Gunneridae</taxon>
        <taxon>Pentapetalae</taxon>
        <taxon>rosids</taxon>
        <taxon>fabids</taxon>
        <taxon>Celastrales</taxon>
        <taxon>Celastraceae</taxon>
        <taxon>Tripterygium</taxon>
    </lineage>
</organism>
<name>A0A7J7CW72_TRIWF</name>
<reference evidence="2 3" key="1">
    <citation type="journal article" date="2020" name="Nat. Commun.">
        <title>Genome of Tripterygium wilfordii and identification of cytochrome P450 involved in triptolide biosynthesis.</title>
        <authorList>
            <person name="Tu L."/>
            <person name="Su P."/>
            <person name="Zhang Z."/>
            <person name="Gao L."/>
            <person name="Wang J."/>
            <person name="Hu T."/>
            <person name="Zhou J."/>
            <person name="Zhang Y."/>
            <person name="Zhao Y."/>
            <person name="Liu Y."/>
            <person name="Song Y."/>
            <person name="Tong Y."/>
            <person name="Lu Y."/>
            <person name="Yang J."/>
            <person name="Xu C."/>
            <person name="Jia M."/>
            <person name="Peters R.J."/>
            <person name="Huang L."/>
            <person name="Gao W."/>
        </authorList>
    </citation>
    <scope>NUCLEOTIDE SEQUENCE [LARGE SCALE GENOMIC DNA]</scope>
    <source>
        <strain evidence="3">cv. XIE 37</strain>
        <tissue evidence="2">Leaf</tissue>
    </source>
</reference>
<dbReference type="EMBL" id="JAAARO010000013">
    <property type="protein sequence ID" value="KAF5738258.1"/>
    <property type="molecule type" value="Genomic_DNA"/>
</dbReference>
<evidence type="ECO:0000313" key="2">
    <source>
        <dbReference type="EMBL" id="KAF5738258.1"/>
    </source>
</evidence>
<evidence type="ECO:0000313" key="3">
    <source>
        <dbReference type="Proteomes" id="UP000593562"/>
    </source>
</evidence>
<proteinExistence type="predicted"/>
<dbReference type="Proteomes" id="UP000593562">
    <property type="component" value="Unassembled WGS sequence"/>
</dbReference>
<dbReference type="InParanoid" id="A0A7J7CW72"/>
<accession>A0A7J7CW72</accession>
<feature type="compositionally biased region" description="Basic and acidic residues" evidence="1">
    <location>
        <begin position="22"/>
        <end position="33"/>
    </location>
</feature>
<keyword evidence="3" id="KW-1185">Reference proteome</keyword>
<comment type="caution">
    <text evidence="2">The sequence shown here is derived from an EMBL/GenBank/DDBJ whole genome shotgun (WGS) entry which is preliminary data.</text>
</comment>
<dbReference type="AlphaFoldDB" id="A0A7J7CW72"/>
<evidence type="ECO:0000256" key="1">
    <source>
        <dbReference type="SAM" id="MobiDB-lite"/>
    </source>
</evidence>
<sequence>MLSASKDSTAGLVSESAYKFITKKETPDRESEGAKSTTGDLEPEPFHFDFVVSCRLDWDYVEEEKEMQSAEEEAD</sequence>
<gene>
    <name evidence="2" type="ORF">HS088_TW13G01154</name>
</gene>
<protein>
    <submittedName>
        <fullName evidence="2">Uncharacterized protein</fullName>
    </submittedName>
</protein>
<feature type="region of interest" description="Disordered" evidence="1">
    <location>
        <begin position="21"/>
        <end position="42"/>
    </location>
</feature>